<accession>A0A2N9AME1</accession>
<dbReference type="EMBL" id="LT962688">
    <property type="protein sequence ID" value="SOR28320.1"/>
    <property type="molecule type" value="Genomic_DNA"/>
</dbReference>
<proteinExistence type="predicted"/>
<evidence type="ECO:0008006" key="5">
    <source>
        <dbReference type="Google" id="ProtNLM"/>
    </source>
</evidence>
<evidence type="ECO:0000313" key="3">
    <source>
        <dbReference type="EMBL" id="SOR28320.1"/>
    </source>
</evidence>
<dbReference type="Proteomes" id="UP000233769">
    <property type="component" value="Chromosome tk0001"/>
</dbReference>
<protein>
    <recommendedName>
        <fullName evidence="5">PhnA-like protein</fullName>
    </recommendedName>
</protein>
<feature type="transmembrane region" description="Helical" evidence="2">
    <location>
        <begin position="120"/>
        <end position="139"/>
    </location>
</feature>
<reference evidence="4" key="1">
    <citation type="submission" date="2017-10" db="EMBL/GenBank/DDBJ databases">
        <authorList>
            <person name="Regsiter A."/>
            <person name="William W."/>
        </authorList>
    </citation>
    <scope>NUCLEOTIDE SEQUENCE [LARGE SCALE GENOMIC DNA]</scope>
</reference>
<keyword evidence="2" id="KW-0472">Membrane</keyword>
<evidence type="ECO:0000313" key="4">
    <source>
        <dbReference type="Proteomes" id="UP000233769"/>
    </source>
</evidence>
<dbReference type="AlphaFoldDB" id="A0A2N9AME1"/>
<name>A0A2N9AME1_METEX</name>
<feature type="coiled-coil region" evidence="1">
    <location>
        <begin position="244"/>
        <end position="275"/>
    </location>
</feature>
<organism evidence="3 4">
    <name type="scientific">Methylorubrum extorquens</name>
    <name type="common">Methylobacterium dichloromethanicum</name>
    <name type="synonym">Methylobacterium extorquens</name>
    <dbReference type="NCBI Taxonomy" id="408"/>
    <lineage>
        <taxon>Bacteria</taxon>
        <taxon>Pseudomonadati</taxon>
        <taxon>Pseudomonadota</taxon>
        <taxon>Alphaproteobacteria</taxon>
        <taxon>Hyphomicrobiales</taxon>
        <taxon>Methylobacteriaceae</taxon>
        <taxon>Methylorubrum</taxon>
    </lineage>
</organism>
<keyword evidence="1" id="KW-0175">Coiled coil</keyword>
<sequence>MATVTDPVRGPGDRDIHDRHVPQTSMVAPAEDLRTVALNQISWGAVFAGAVAALVLQVILNMLGLGVGLSTVDPAGDGTPGASSLGMGAGLWWVVSGILASAAGGYLAGRLSGKPSKSTTGYHGLTSWAVTTLVIFYLLSSAVSGLVGGAFNTASGAVGGLGRAAGGSIQTVAQTAAPSLSKISDPFSSIENQLRSGANGQDPAALKDAAVSAMRAAVTGDDAQQAQASEKAAQALAKAQNIPVEQARTQVQQYIQQFKEATAKAKEQAKQAADTAARTASQAALYGALALILGALAAYFAGRSAAVDPTVTRTVGVPVRQPRA</sequence>
<evidence type="ECO:0000256" key="2">
    <source>
        <dbReference type="SAM" id="Phobius"/>
    </source>
</evidence>
<feature type="transmembrane region" description="Helical" evidence="2">
    <location>
        <begin position="89"/>
        <end position="108"/>
    </location>
</feature>
<gene>
    <name evidence="3" type="ORF">TK0001_1718</name>
</gene>
<evidence type="ECO:0000256" key="1">
    <source>
        <dbReference type="SAM" id="Coils"/>
    </source>
</evidence>
<keyword evidence="2" id="KW-1133">Transmembrane helix</keyword>
<feature type="transmembrane region" description="Helical" evidence="2">
    <location>
        <begin position="283"/>
        <end position="301"/>
    </location>
</feature>
<keyword evidence="2" id="KW-0812">Transmembrane</keyword>
<feature type="transmembrane region" description="Helical" evidence="2">
    <location>
        <begin position="43"/>
        <end position="69"/>
    </location>
</feature>